<dbReference type="SUPFAM" id="SSF160935">
    <property type="entry name" value="VPA0735-like"/>
    <property type="match status" value="1"/>
</dbReference>
<dbReference type="Gene3D" id="2.60.120.600">
    <property type="entry name" value="Domain of unknown function DUF1214, C-terminal domain"/>
    <property type="match status" value="1"/>
</dbReference>
<reference evidence="5" key="1">
    <citation type="submission" date="2018-05" db="EMBL/GenBank/DDBJ databases">
        <title>Complete Genome Sequence of Methylobacterium sp. 17SD2-17.</title>
        <authorList>
            <person name="Srinivasan S."/>
        </authorList>
    </citation>
    <scope>NUCLEOTIDE SEQUENCE [LARGE SCALE GENOMIC DNA]</scope>
    <source>
        <strain evidence="5">17SD2-17</strain>
    </source>
</reference>
<dbReference type="AlphaFoldDB" id="A0A2U8WAD4"/>
<dbReference type="InterPro" id="IPR010679">
    <property type="entry name" value="DUF1254"/>
</dbReference>
<organism evidence="4 5">
    <name type="scientific">Methylobacterium durans</name>
    <dbReference type="NCBI Taxonomy" id="2202825"/>
    <lineage>
        <taxon>Bacteria</taxon>
        <taxon>Pseudomonadati</taxon>
        <taxon>Pseudomonadota</taxon>
        <taxon>Alphaproteobacteria</taxon>
        <taxon>Hyphomicrobiales</taxon>
        <taxon>Methylobacteriaceae</taxon>
        <taxon>Methylobacterium</taxon>
    </lineage>
</organism>
<evidence type="ECO:0000259" key="3">
    <source>
        <dbReference type="Pfam" id="PF06863"/>
    </source>
</evidence>
<dbReference type="Gene3D" id="1.10.3360.10">
    <property type="entry name" value="VPA0735-like domain"/>
    <property type="match status" value="1"/>
</dbReference>
<dbReference type="InterPro" id="IPR010621">
    <property type="entry name" value="DUF1214"/>
</dbReference>
<feature type="domain" description="DUF1254" evidence="3">
    <location>
        <begin position="65"/>
        <end position="197"/>
    </location>
</feature>
<dbReference type="Gene3D" id="2.60.40.1610">
    <property type="entry name" value="Domain of unknown function DUF1254"/>
    <property type="match status" value="1"/>
</dbReference>
<dbReference type="InterPro" id="IPR037049">
    <property type="entry name" value="DUF1214_C_sf"/>
</dbReference>
<evidence type="ECO:0000313" key="4">
    <source>
        <dbReference type="EMBL" id="AWN42276.1"/>
    </source>
</evidence>
<dbReference type="Pfam" id="PF06742">
    <property type="entry name" value="DUF1214"/>
    <property type="match status" value="1"/>
</dbReference>
<keyword evidence="1" id="KW-0732">Signal</keyword>
<feature type="domain" description="DUF1214" evidence="2">
    <location>
        <begin position="346"/>
        <end position="451"/>
    </location>
</feature>
<protein>
    <recommendedName>
        <fullName evidence="6">DUF1254 domain-containing protein</fullName>
    </recommendedName>
</protein>
<evidence type="ECO:0000256" key="1">
    <source>
        <dbReference type="SAM" id="SignalP"/>
    </source>
</evidence>
<name>A0A2U8WAD4_9HYPH</name>
<gene>
    <name evidence="4" type="ORF">DK389_19470</name>
</gene>
<evidence type="ECO:0008006" key="6">
    <source>
        <dbReference type="Google" id="ProtNLM"/>
    </source>
</evidence>
<dbReference type="Proteomes" id="UP000245926">
    <property type="component" value="Chromosome"/>
</dbReference>
<accession>A0A2U8WAD4</accession>
<dbReference type="PANTHER" id="PTHR36509">
    <property type="entry name" value="BLL3101 PROTEIN"/>
    <property type="match status" value="1"/>
</dbReference>
<evidence type="ECO:0000313" key="5">
    <source>
        <dbReference type="Proteomes" id="UP000245926"/>
    </source>
</evidence>
<evidence type="ECO:0000259" key="2">
    <source>
        <dbReference type="Pfam" id="PF06742"/>
    </source>
</evidence>
<dbReference type="PANTHER" id="PTHR36509:SF3">
    <property type="entry name" value="SIGNAL PEPTIDE PROTEIN"/>
    <property type="match status" value="1"/>
</dbReference>
<dbReference type="OrthoDB" id="272779at2"/>
<feature type="signal peptide" evidence="1">
    <location>
        <begin position="1"/>
        <end position="20"/>
    </location>
</feature>
<dbReference type="Pfam" id="PF06863">
    <property type="entry name" value="DUF1254"/>
    <property type="match status" value="1"/>
</dbReference>
<keyword evidence="5" id="KW-1185">Reference proteome</keyword>
<proteinExistence type="predicted"/>
<feature type="chain" id="PRO_5016160859" description="DUF1254 domain-containing protein" evidence="1">
    <location>
        <begin position="21"/>
        <end position="473"/>
    </location>
</feature>
<dbReference type="EMBL" id="CP029550">
    <property type="protein sequence ID" value="AWN42276.1"/>
    <property type="molecule type" value="Genomic_DNA"/>
</dbReference>
<dbReference type="KEGG" id="mets:DK389_19470"/>
<sequence>MKRMVVGMLALIAAATPTIAQETSPPNLTARSIHRRAVEAVIWGMPAVNFDRMFQAMRKAGGEENQIVYWSGIPDWKNQTLTPNPSTVYLMPFIDTKGTDPMVLEIPPASGGEITGTVMDAWQAALDDVGPAGVDKGKGGKYLILPPGYAGTIPEGYIRLASDTRMAYALLRSNVGSGSEADVAKAVAYARQVKLYPLSLASDPPTTTFVDAVGTVYDSTIPYDLRFFEALDRFVQREPWLDRDKAMIDQLKSIGIDRGKPFEPSPETRKILEQAAGEAQALLEQRYEALFTPPFYEGRQWALPVPHDLSEGLSNLFSKPGTYPVDDRGTFFSFAFSSIKHLGSGQFYLVTIRDKDGKAFDGGSSYRLTVPAKAPVSLYWSATVYDRDTHGLIRDQKWSSRGSNSPGLETNADGSVDILFGPEAPAGKETNWVPTRSGERWEVIFRFYGPRKPLFEKTWSLPDIEQVAEQRGQ</sequence>
<dbReference type="InterPro" id="IPR037050">
    <property type="entry name" value="DUF1254_sf"/>
</dbReference>